<sequence length="286" mass="31851">MLSKMSLSLQSTKKMISGYEIPVLGYGVYKTPPDVTESVTLKALELGYRHIDSAQLYNNEAECALAICRSNIPRSRIFYTTKIPTTHMSYEKAKEAIESSLAAAKGLGYIDLMLLHAPYGGRSGRLGAWRALVEAQAAGKIRSLGVSNYGIRHLEELEEYIRSGGGGEISVGQYEIHPWCAREDIVGWLRERGAVVEAYAPLVQAKRMQEPVLRRLASKYGKSEAQVLVRWSLQKGYVPLPKSVTESRIVENSQVFDFELSAEDMAELQTTEYAPVSWDPARDSKL</sequence>
<dbReference type="InterPro" id="IPR018170">
    <property type="entry name" value="Aldo/ket_reductase_CS"/>
</dbReference>
<dbReference type="SUPFAM" id="SSF51430">
    <property type="entry name" value="NAD(P)-linked oxidoreductase"/>
    <property type="match status" value="1"/>
</dbReference>
<evidence type="ECO:0000313" key="7">
    <source>
        <dbReference type="EMBL" id="BCR94480.1"/>
    </source>
</evidence>
<dbReference type="AlphaFoldDB" id="A0A7R8A6P5"/>
<evidence type="ECO:0000256" key="4">
    <source>
        <dbReference type="ARBA" id="ARBA00025065"/>
    </source>
</evidence>
<dbReference type="Proteomes" id="UP000661280">
    <property type="component" value="Chromosome 1"/>
</dbReference>
<dbReference type="PROSITE" id="PS00063">
    <property type="entry name" value="ALDOKETO_REDUCTASE_3"/>
    <property type="match status" value="1"/>
</dbReference>
<keyword evidence="3" id="KW-0560">Oxidoreductase</keyword>
<comment type="function">
    <text evidence="4">Catalyzes the initial reaction in the xylose utilization pathway by reducing D-xylose into xylitol. Xylose is a major component of hemicelluloses such as xylan. Most fungi utilize D-xylose via three enzymatic reactions, xylose reductase (XR), xylitol dehydrogenase (XDH), and xylulokinase, to form xylulose 5-phosphate, which enters pentose phosphate pathway.</text>
</comment>
<dbReference type="InterPro" id="IPR020471">
    <property type="entry name" value="AKR"/>
</dbReference>
<proteinExistence type="inferred from homology"/>
<name>A0A7R8A6P5_ASPKA</name>
<dbReference type="KEGG" id="aluc:AKAW2_11526S"/>
<evidence type="ECO:0000256" key="2">
    <source>
        <dbReference type="ARBA" id="ARBA00012845"/>
    </source>
</evidence>
<comment type="similarity">
    <text evidence="1">Belongs to the aldo/keto reductase family.</text>
</comment>
<dbReference type="PROSITE" id="PS00062">
    <property type="entry name" value="ALDOKETO_REDUCTASE_2"/>
    <property type="match status" value="1"/>
</dbReference>
<dbReference type="RefSeq" id="XP_041538246.1">
    <property type="nucleotide sequence ID" value="XM_041684020.1"/>
</dbReference>
<dbReference type="GO" id="GO:0016491">
    <property type="term" value="F:oxidoreductase activity"/>
    <property type="evidence" value="ECO:0007669"/>
    <property type="project" value="UniProtKB-KW"/>
</dbReference>
<comment type="catalytic activity">
    <reaction evidence="5">
        <text>xylitol + NADP(+) = D-xylose + NADPH + H(+)</text>
        <dbReference type="Rhea" id="RHEA:27445"/>
        <dbReference type="ChEBI" id="CHEBI:15378"/>
        <dbReference type="ChEBI" id="CHEBI:17151"/>
        <dbReference type="ChEBI" id="CHEBI:53455"/>
        <dbReference type="ChEBI" id="CHEBI:57783"/>
        <dbReference type="ChEBI" id="CHEBI:58349"/>
        <dbReference type="EC" id="1.1.1.307"/>
    </reaction>
</comment>
<comment type="catalytic activity">
    <reaction evidence="6">
        <text>xylitol + NAD(+) = D-xylose + NADH + H(+)</text>
        <dbReference type="Rhea" id="RHEA:27441"/>
        <dbReference type="ChEBI" id="CHEBI:15378"/>
        <dbReference type="ChEBI" id="CHEBI:17151"/>
        <dbReference type="ChEBI" id="CHEBI:53455"/>
        <dbReference type="ChEBI" id="CHEBI:57540"/>
        <dbReference type="ChEBI" id="CHEBI:57945"/>
        <dbReference type="EC" id="1.1.1.307"/>
    </reaction>
</comment>
<evidence type="ECO:0000256" key="6">
    <source>
        <dbReference type="ARBA" id="ARBA00049485"/>
    </source>
</evidence>
<dbReference type="PANTHER" id="PTHR43827:SF13">
    <property type="entry name" value="ALDO_KETO REDUCTASE FAMILY PROTEIN"/>
    <property type="match status" value="1"/>
</dbReference>
<keyword evidence="8" id="KW-1185">Reference proteome</keyword>
<dbReference type="InterPro" id="IPR036812">
    <property type="entry name" value="NAD(P)_OxRdtase_dom_sf"/>
</dbReference>
<dbReference type="EMBL" id="AP024425">
    <property type="protein sequence ID" value="BCR94480.1"/>
    <property type="molecule type" value="Genomic_DNA"/>
</dbReference>
<dbReference type="InterPro" id="IPR023210">
    <property type="entry name" value="NADP_OxRdtase_dom"/>
</dbReference>
<dbReference type="PRINTS" id="PR00069">
    <property type="entry name" value="ALDKETRDTASE"/>
</dbReference>
<dbReference type="Pfam" id="PF00248">
    <property type="entry name" value="Aldo_ket_red"/>
    <property type="match status" value="1"/>
</dbReference>
<dbReference type="GeneID" id="64955805"/>
<reference evidence="7" key="1">
    <citation type="submission" date="2021-01" db="EMBL/GenBank/DDBJ databases">
        <authorList>
            <consortium name="Aspergillus luchuensis mut. kawachii IFO 4304 genome sequencing consortium"/>
            <person name="Kazuki M."/>
            <person name="Futagami T."/>
        </authorList>
    </citation>
    <scope>NUCLEOTIDE SEQUENCE</scope>
    <source>
        <strain evidence="7">IFO 4308</strain>
    </source>
</reference>
<dbReference type="EC" id="1.1.1.307" evidence="2"/>
<organism evidence="7 8">
    <name type="scientific">Aspergillus kawachii</name>
    <name type="common">White koji mold</name>
    <name type="synonym">Aspergillus awamori var. kawachi</name>
    <dbReference type="NCBI Taxonomy" id="1069201"/>
    <lineage>
        <taxon>Eukaryota</taxon>
        <taxon>Fungi</taxon>
        <taxon>Dikarya</taxon>
        <taxon>Ascomycota</taxon>
        <taxon>Pezizomycotina</taxon>
        <taxon>Eurotiomycetes</taxon>
        <taxon>Eurotiomycetidae</taxon>
        <taxon>Eurotiales</taxon>
        <taxon>Aspergillaceae</taxon>
        <taxon>Aspergillus</taxon>
        <taxon>Aspergillus subgen. Circumdati</taxon>
    </lineage>
</organism>
<accession>A0A7R8A6P5</accession>
<evidence type="ECO:0000313" key="8">
    <source>
        <dbReference type="Proteomes" id="UP000661280"/>
    </source>
</evidence>
<evidence type="ECO:0000256" key="1">
    <source>
        <dbReference type="ARBA" id="ARBA00007905"/>
    </source>
</evidence>
<dbReference type="PIRSF" id="PIRSF000097">
    <property type="entry name" value="AKR"/>
    <property type="match status" value="1"/>
</dbReference>
<dbReference type="OrthoDB" id="416253at2759"/>
<evidence type="ECO:0000256" key="3">
    <source>
        <dbReference type="ARBA" id="ARBA00023002"/>
    </source>
</evidence>
<dbReference type="CDD" id="cd19071">
    <property type="entry name" value="AKR_AKR1-5-like"/>
    <property type="match status" value="1"/>
</dbReference>
<evidence type="ECO:0000256" key="5">
    <source>
        <dbReference type="ARBA" id="ARBA00047534"/>
    </source>
</evidence>
<dbReference type="FunFam" id="3.20.20.100:FF:000015">
    <property type="entry name" value="Oxidoreductase, aldo/keto reductase family"/>
    <property type="match status" value="1"/>
</dbReference>
<gene>
    <name evidence="7" type="ORF">AKAW2_11526S</name>
</gene>
<reference evidence="7" key="2">
    <citation type="submission" date="2021-02" db="EMBL/GenBank/DDBJ databases">
        <title>Aspergillus luchuensis mut. kawachii IFO 4304 genome sequence.</title>
        <authorList>
            <person name="Mori K."/>
            <person name="Kadooka C."/>
            <person name="Goto M."/>
            <person name="Futagami T."/>
        </authorList>
    </citation>
    <scope>NUCLEOTIDE SEQUENCE</scope>
    <source>
        <strain evidence="7">IFO 4308</strain>
    </source>
</reference>
<protein>
    <recommendedName>
        <fullName evidence="2">D-xylose reductase [NAD(P)H]</fullName>
        <ecNumber evidence="2">1.1.1.307</ecNumber>
    </recommendedName>
</protein>
<dbReference type="PANTHER" id="PTHR43827">
    <property type="entry name" value="2,5-DIKETO-D-GLUCONIC ACID REDUCTASE"/>
    <property type="match status" value="1"/>
</dbReference>
<dbReference type="Gene3D" id="3.20.20.100">
    <property type="entry name" value="NADP-dependent oxidoreductase domain"/>
    <property type="match status" value="1"/>
</dbReference>